<protein>
    <submittedName>
        <fullName evidence="1">Uncharacterized protein</fullName>
    </submittedName>
</protein>
<comment type="caution">
    <text evidence="1">The sequence shown here is derived from an EMBL/GenBank/DDBJ whole genome shotgun (WGS) entry which is preliminary data.</text>
</comment>
<organism evidence="1 2">
    <name type="scientific">Vaccinium darrowii</name>
    <dbReference type="NCBI Taxonomy" id="229202"/>
    <lineage>
        <taxon>Eukaryota</taxon>
        <taxon>Viridiplantae</taxon>
        <taxon>Streptophyta</taxon>
        <taxon>Embryophyta</taxon>
        <taxon>Tracheophyta</taxon>
        <taxon>Spermatophyta</taxon>
        <taxon>Magnoliopsida</taxon>
        <taxon>eudicotyledons</taxon>
        <taxon>Gunneridae</taxon>
        <taxon>Pentapetalae</taxon>
        <taxon>asterids</taxon>
        <taxon>Ericales</taxon>
        <taxon>Ericaceae</taxon>
        <taxon>Vaccinioideae</taxon>
        <taxon>Vaccinieae</taxon>
        <taxon>Vaccinium</taxon>
    </lineage>
</organism>
<dbReference type="EMBL" id="CM037156">
    <property type="protein sequence ID" value="KAH7838175.1"/>
    <property type="molecule type" value="Genomic_DNA"/>
</dbReference>
<evidence type="ECO:0000313" key="2">
    <source>
        <dbReference type="Proteomes" id="UP000828048"/>
    </source>
</evidence>
<name>A0ACB7XC27_9ERIC</name>
<sequence length="149" mass="17040">MKKQVKKAKEKDNEGFRMITKPYPAWVDTVSFPPGFSHPDFKMFGGTGDPRHHIAHLLSWCGPIAQNEALCLQLFVQSLEGSAFTWYSNLPKGSIPSWDLMVKEFLRQFCNIQILVGVPELIETKQCDNEPITDFIARWRALTSLPNWS</sequence>
<dbReference type="Proteomes" id="UP000828048">
    <property type="component" value="Chromosome 6"/>
</dbReference>
<reference evidence="1 2" key="1">
    <citation type="journal article" date="2021" name="Hortic Res">
        <title>High-quality reference genome and annotation aids understanding of berry development for evergreen blueberry (Vaccinium darrowii).</title>
        <authorList>
            <person name="Yu J."/>
            <person name="Hulse-Kemp A.M."/>
            <person name="Babiker E."/>
            <person name="Staton M."/>
        </authorList>
    </citation>
    <scope>NUCLEOTIDE SEQUENCE [LARGE SCALE GENOMIC DNA]</scope>
    <source>
        <strain evidence="2">cv. NJ 8807/NJ 8810</strain>
        <tissue evidence="1">Young leaf</tissue>
    </source>
</reference>
<accession>A0ACB7XC27</accession>
<proteinExistence type="predicted"/>
<keyword evidence="2" id="KW-1185">Reference proteome</keyword>
<gene>
    <name evidence="1" type="ORF">Vadar_022912</name>
</gene>
<evidence type="ECO:0000313" key="1">
    <source>
        <dbReference type="EMBL" id="KAH7838175.1"/>
    </source>
</evidence>